<dbReference type="InterPro" id="IPR032181">
    <property type="entry name" value="DUF5013"/>
</dbReference>
<feature type="signal peptide" evidence="1">
    <location>
        <begin position="1"/>
        <end position="25"/>
    </location>
</feature>
<name>A0ABY9Y3G6_9FLAO</name>
<evidence type="ECO:0000259" key="2">
    <source>
        <dbReference type="Pfam" id="PF16405"/>
    </source>
</evidence>
<dbReference type="PROSITE" id="PS51257">
    <property type="entry name" value="PROKAR_LIPOPROTEIN"/>
    <property type="match status" value="1"/>
</dbReference>
<reference evidence="3 4" key="1">
    <citation type="submission" date="2023-09" db="EMBL/GenBank/DDBJ databases">
        <title>Thalassobella suaedae gen. nov., sp. nov., a marine bacterium of the family Flavobacteriaceae isolated from a halophyte Suaeda japonica.</title>
        <authorList>
            <person name="Lee S.Y."/>
            <person name="Hwang C.Y."/>
        </authorList>
    </citation>
    <scope>NUCLEOTIDE SEQUENCE [LARGE SCALE GENOMIC DNA]</scope>
    <source>
        <strain evidence="3 4">HL-DH10</strain>
    </source>
</reference>
<protein>
    <submittedName>
        <fullName evidence="3">DUF4998 domain-containing protein</fullName>
    </submittedName>
</protein>
<proteinExistence type="predicted"/>
<organism evidence="3 4">
    <name type="scientific">Thalassobellus suaedae</name>
    <dbReference type="NCBI Taxonomy" id="3074124"/>
    <lineage>
        <taxon>Bacteria</taxon>
        <taxon>Pseudomonadati</taxon>
        <taxon>Bacteroidota</taxon>
        <taxon>Flavobacteriia</taxon>
        <taxon>Flavobacteriales</taxon>
        <taxon>Flavobacteriaceae</taxon>
        <taxon>Thalassobellus</taxon>
    </lineage>
</organism>
<dbReference type="RefSeq" id="WP_415862596.1">
    <property type="nucleotide sequence ID" value="NZ_CP134536.1"/>
</dbReference>
<evidence type="ECO:0000256" key="1">
    <source>
        <dbReference type="SAM" id="SignalP"/>
    </source>
</evidence>
<dbReference type="EMBL" id="CP134536">
    <property type="protein sequence ID" value="WNH12616.1"/>
    <property type="molecule type" value="Genomic_DNA"/>
</dbReference>
<gene>
    <name evidence="3" type="ORF">RHP49_17220</name>
</gene>
<keyword evidence="4" id="KW-1185">Reference proteome</keyword>
<feature type="chain" id="PRO_5046881428" evidence="1">
    <location>
        <begin position="26"/>
        <end position="404"/>
    </location>
</feature>
<evidence type="ECO:0000313" key="4">
    <source>
        <dbReference type="Proteomes" id="UP001303407"/>
    </source>
</evidence>
<evidence type="ECO:0000313" key="3">
    <source>
        <dbReference type="EMBL" id="WNH12616.1"/>
    </source>
</evidence>
<dbReference type="Pfam" id="PF16389">
    <property type="entry name" value="DUF4998"/>
    <property type="match status" value="1"/>
</dbReference>
<feature type="domain" description="DUF5013" evidence="2">
    <location>
        <begin position="237"/>
        <end position="379"/>
    </location>
</feature>
<dbReference type="Proteomes" id="UP001303407">
    <property type="component" value="Chromosome"/>
</dbReference>
<sequence length="404" mass="44257">MKKLSKIIAACFSVALILGIYSCTSDTEYLKFTQDGEVLYTGAIDSLTIFPGKNRVKVQGLIIGDPKVTEVRVYWNSNKDSISIPVNRTSNIDEVSTIIDGLEENIFNFVVRTFDSEGNSSIPISKTAEVYGDRYIASLFNRPLINNVLVGNELTINLAEMDLNSGVVGSEVEYTNTSGELTTIFVDISESSLFISDYMEESSYRYRTAFIPVEEAIDNFFTDFEAITPVPTPILGNAAVPFQASATSGRWGILAEPWITNDAAKNHSGYGGWDEWNGNIFNLESGWGSPEITNGKIYQVVNAQPATFQLKVTLRDTNHDATDEGGAYFVIVKGNGGLPDVENLDAAPEVLAYKRILKTSSVNYVVEFSLDEISDISVGLVTIQASGDPGRYCNIISWEIVVAN</sequence>
<keyword evidence="1" id="KW-0732">Signal</keyword>
<dbReference type="Pfam" id="PF16405">
    <property type="entry name" value="DUF5013"/>
    <property type="match status" value="1"/>
</dbReference>
<accession>A0ABY9Y3G6</accession>